<protein>
    <submittedName>
        <fullName evidence="1">Uncharacterized protein</fullName>
    </submittedName>
</protein>
<dbReference type="EMBL" id="CM002290">
    <property type="protein sequence ID" value="ESW25051.1"/>
    <property type="molecule type" value="Genomic_DNA"/>
</dbReference>
<keyword evidence="2" id="KW-1185">Reference proteome</keyword>
<proteinExistence type="predicted"/>
<dbReference type="AlphaFoldDB" id="V7C810"/>
<reference evidence="2" key="1">
    <citation type="journal article" date="2014" name="Nat. Genet.">
        <title>A reference genome for common bean and genome-wide analysis of dual domestications.</title>
        <authorList>
            <person name="Schmutz J."/>
            <person name="McClean P.E."/>
            <person name="Mamidi S."/>
            <person name="Wu G.A."/>
            <person name="Cannon S.B."/>
            <person name="Grimwood J."/>
            <person name="Jenkins J."/>
            <person name="Shu S."/>
            <person name="Song Q."/>
            <person name="Chavarro C."/>
            <person name="Torres-Torres M."/>
            <person name="Geffroy V."/>
            <person name="Moghaddam S.M."/>
            <person name="Gao D."/>
            <person name="Abernathy B."/>
            <person name="Barry K."/>
            <person name="Blair M."/>
            <person name="Brick M.A."/>
            <person name="Chovatia M."/>
            <person name="Gepts P."/>
            <person name="Goodstein D.M."/>
            <person name="Gonzales M."/>
            <person name="Hellsten U."/>
            <person name="Hyten D.L."/>
            <person name="Jia G."/>
            <person name="Kelly J.D."/>
            <person name="Kudrna D."/>
            <person name="Lee R."/>
            <person name="Richard M.M."/>
            <person name="Miklas P.N."/>
            <person name="Osorno J.M."/>
            <person name="Rodrigues J."/>
            <person name="Thareau V."/>
            <person name="Urrea C.A."/>
            <person name="Wang M."/>
            <person name="Yu Y."/>
            <person name="Zhang M."/>
            <person name="Wing R.A."/>
            <person name="Cregan P.B."/>
            <person name="Rokhsar D.S."/>
            <person name="Jackson S.A."/>
        </authorList>
    </citation>
    <scope>NUCLEOTIDE SEQUENCE [LARGE SCALE GENOMIC DNA]</scope>
    <source>
        <strain evidence="2">cv. G19833</strain>
    </source>
</reference>
<name>V7C810_PHAVU</name>
<evidence type="ECO:0000313" key="2">
    <source>
        <dbReference type="Proteomes" id="UP000000226"/>
    </source>
</evidence>
<evidence type="ECO:0000313" key="1">
    <source>
        <dbReference type="EMBL" id="ESW25051.1"/>
    </source>
</evidence>
<organism evidence="1 2">
    <name type="scientific">Phaseolus vulgaris</name>
    <name type="common">Kidney bean</name>
    <name type="synonym">French bean</name>
    <dbReference type="NCBI Taxonomy" id="3885"/>
    <lineage>
        <taxon>Eukaryota</taxon>
        <taxon>Viridiplantae</taxon>
        <taxon>Streptophyta</taxon>
        <taxon>Embryophyta</taxon>
        <taxon>Tracheophyta</taxon>
        <taxon>Spermatophyta</taxon>
        <taxon>Magnoliopsida</taxon>
        <taxon>eudicotyledons</taxon>
        <taxon>Gunneridae</taxon>
        <taxon>Pentapetalae</taxon>
        <taxon>rosids</taxon>
        <taxon>fabids</taxon>
        <taxon>Fabales</taxon>
        <taxon>Fabaceae</taxon>
        <taxon>Papilionoideae</taxon>
        <taxon>50 kb inversion clade</taxon>
        <taxon>NPAAA clade</taxon>
        <taxon>indigoferoid/millettioid clade</taxon>
        <taxon>Phaseoleae</taxon>
        <taxon>Phaseolus</taxon>
    </lineage>
</organism>
<accession>V7C810</accession>
<sequence length="77" mass="8950">MYSFHKYLNCKTDCDSDSQKVWLGSLLCFHSYLLQDSLFYSVLHSTNGFLSSLCMYESSNGVLSSLWRNVTFQLLLY</sequence>
<gene>
    <name evidence="1" type="ORF">PHAVU_003G002900g</name>
</gene>
<dbReference type="Gramene" id="ESW25051">
    <property type="protein sequence ID" value="ESW25051"/>
    <property type="gene ID" value="PHAVU_003G002900g"/>
</dbReference>
<dbReference type="Proteomes" id="UP000000226">
    <property type="component" value="Chromosome 3"/>
</dbReference>